<dbReference type="InterPro" id="IPR036388">
    <property type="entry name" value="WH-like_DNA-bd_sf"/>
</dbReference>
<dbReference type="CDD" id="cd00090">
    <property type="entry name" value="HTH_ARSR"/>
    <property type="match status" value="1"/>
</dbReference>
<dbReference type="RefSeq" id="WP_136082564.1">
    <property type="nucleotide sequence ID" value="NZ_CAAHFG010000004.1"/>
</dbReference>
<dbReference type="PANTHER" id="PTHR37318">
    <property type="entry name" value="BSL7504 PROTEIN"/>
    <property type="match status" value="1"/>
</dbReference>
<keyword evidence="3" id="KW-1185">Reference proteome</keyword>
<organism evidence="2 3">
    <name type="scientific">Pontiella desulfatans</name>
    <dbReference type="NCBI Taxonomy" id="2750659"/>
    <lineage>
        <taxon>Bacteria</taxon>
        <taxon>Pseudomonadati</taxon>
        <taxon>Kiritimatiellota</taxon>
        <taxon>Kiritimatiellia</taxon>
        <taxon>Kiritimatiellales</taxon>
        <taxon>Pontiellaceae</taxon>
        <taxon>Pontiella</taxon>
    </lineage>
</organism>
<reference evidence="2 3" key="1">
    <citation type="submission" date="2019-04" db="EMBL/GenBank/DDBJ databases">
        <authorList>
            <person name="Van Vliet M D."/>
        </authorList>
    </citation>
    <scope>NUCLEOTIDE SEQUENCE [LARGE SCALE GENOMIC DNA]</scope>
    <source>
        <strain evidence="2 3">F1</strain>
    </source>
</reference>
<evidence type="ECO:0000259" key="1">
    <source>
        <dbReference type="Pfam" id="PF13601"/>
    </source>
</evidence>
<dbReference type="Proteomes" id="UP000366872">
    <property type="component" value="Unassembled WGS sequence"/>
</dbReference>
<dbReference type="AlphaFoldDB" id="A0A6C2UB27"/>
<dbReference type="InterPro" id="IPR011991">
    <property type="entry name" value="ArsR-like_HTH"/>
</dbReference>
<feature type="domain" description="Winged helix DNA-binding" evidence="1">
    <location>
        <begin position="20"/>
        <end position="98"/>
    </location>
</feature>
<dbReference type="SUPFAM" id="SSF46785">
    <property type="entry name" value="Winged helix' DNA-binding domain"/>
    <property type="match status" value="1"/>
</dbReference>
<evidence type="ECO:0000313" key="2">
    <source>
        <dbReference type="EMBL" id="VGO17063.1"/>
    </source>
</evidence>
<protein>
    <recommendedName>
        <fullName evidence="1">Winged helix DNA-binding domain-containing protein</fullName>
    </recommendedName>
</protein>
<sequence length="123" mass="13713">MTKKENAFQALEKIFHEPSRLAIMSALCMATDGLTFTELKAECELTDGNLNRHLKVLKESQVVRVKKAFVDDKPRTTVFITAQGLGRFNDYLEALADVMKQARKALPKDKVVKTVSNGKEATA</sequence>
<accession>A0A6C2UB27</accession>
<dbReference type="Pfam" id="PF13601">
    <property type="entry name" value="HTH_34"/>
    <property type="match status" value="1"/>
</dbReference>
<dbReference type="InterPro" id="IPR036390">
    <property type="entry name" value="WH_DNA-bd_sf"/>
</dbReference>
<dbReference type="PANTHER" id="PTHR37318:SF1">
    <property type="entry name" value="BSL7504 PROTEIN"/>
    <property type="match status" value="1"/>
</dbReference>
<dbReference type="InterPro" id="IPR027395">
    <property type="entry name" value="WH_DNA-bd_dom"/>
</dbReference>
<evidence type="ECO:0000313" key="3">
    <source>
        <dbReference type="Proteomes" id="UP000366872"/>
    </source>
</evidence>
<name>A0A6C2UB27_PONDE</name>
<proteinExistence type="predicted"/>
<gene>
    <name evidence="2" type="ORF">PDESU_05657</name>
</gene>
<dbReference type="EMBL" id="CAAHFG010000004">
    <property type="protein sequence ID" value="VGO17063.1"/>
    <property type="molecule type" value="Genomic_DNA"/>
</dbReference>
<dbReference type="Gene3D" id="1.10.10.10">
    <property type="entry name" value="Winged helix-like DNA-binding domain superfamily/Winged helix DNA-binding domain"/>
    <property type="match status" value="1"/>
</dbReference>
<dbReference type="GO" id="GO:0006355">
    <property type="term" value="P:regulation of DNA-templated transcription"/>
    <property type="evidence" value="ECO:0007669"/>
    <property type="project" value="UniProtKB-ARBA"/>
</dbReference>